<organism evidence="1 2">
    <name type="scientific">Arthrobacter zhaoxinii</name>
    <dbReference type="NCBI Taxonomy" id="2964616"/>
    <lineage>
        <taxon>Bacteria</taxon>
        <taxon>Bacillati</taxon>
        <taxon>Actinomycetota</taxon>
        <taxon>Actinomycetes</taxon>
        <taxon>Micrococcales</taxon>
        <taxon>Micrococcaceae</taxon>
        <taxon>Arthrobacter</taxon>
    </lineage>
</organism>
<dbReference type="RefSeq" id="WP_260651781.1">
    <property type="nucleotide sequence ID" value="NZ_CP104275.1"/>
</dbReference>
<name>A0ABY5YNM3_9MICC</name>
<evidence type="ECO:0000313" key="1">
    <source>
        <dbReference type="EMBL" id="UWX96422.1"/>
    </source>
</evidence>
<proteinExistence type="predicted"/>
<dbReference type="EMBL" id="CP104275">
    <property type="protein sequence ID" value="UWX96422.1"/>
    <property type="molecule type" value="Genomic_DNA"/>
</dbReference>
<keyword evidence="2" id="KW-1185">Reference proteome</keyword>
<protein>
    <recommendedName>
        <fullName evidence="3">Phage tail protein</fullName>
    </recommendedName>
</protein>
<evidence type="ECO:0008006" key="3">
    <source>
        <dbReference type="Google" id="ProtNLM"/>
    </source>
</evidence>
<reference evidence="1" key="1">
    <citation type="submission" date="2022-09" db="EMBL/GenBank/DDBJ databases">
        <title>Novel species in genus Arthrobacter.</title>
        <authorList>
            <person name="Liu Y."/>
        </authorList>
    </citation>
    <scope>NUCLEOTIDE SEQUENCE</scope>
    <source>
        <strain evidence="1">Zg-Y815</strain>
    </source>
</reference>
<accession>A0ABY5YNM3</accession>
<evidence type="ECO:0000313" key="2">
    <source>
        <dbReference type="Proteomes" id="UP001059859"/>
    </source>
</evidence>
<sequence length="186" mass="20223">MKETKATTGSEFDSSGTYLFLYEDPAQRMNPLASISVAAGFTRDNEVTVDLPEDFPLGPPSAAARLFLDLVRIWQPDAARFMTISAIRARMGKGYVSHAAYLAWVSAKAHDQVPAVEGERMAPFGEGQLFVAREWTLPGILALHEELGPEELGRPKVQDPPSFPDGYPTELDGLDSEIVWGSGPTG</sequence>
<gene>
    <name evidence="1" type="ORF">N2K95_12210</name>
</gene>
<dbReference type="Proteomes" id="UP001059859">
    <property type="component" value="Chromosome"/>
</dbReference>